<dbReference type="EMBL" id="WHPD01000684">
    <property type="protein sequence ID" value="MPV87647.1"/>
    <property type="molecule type" value="Genomic_DNA"/>
</dbReference>
<evidence type="ECO:0000259" key="3">
    <source>
        <dbReference type="Pfam" id="PF13579"/>
    </source>
</evidence>
<name>A0A7J9USQ1_9MICO</name>
<evidence type="ECO:0000256" key="2">
    <source>
        <dbReference type="ARBA" id="ARBA00022679"/>
    </source>
</evidence>
<evidence type="ECO:0000313" key="5">
    <source>
        <dbReference type="Proteomes" id="UP000429644"/>
    </source>
</evidence>
<reference evidence="4 5" key="1">
    <citation type="submission" date="2019-10" db="EMBL/GenBank/DDBJ databases">
        <title>Georgenia wutianyii sp. nov. and Georgenia yuyongxinii sp. nov. isolated from plateau pika (Ochotona curzoniae) in the Qinghai-Tibet plateau of China.</title>
        <authorList>
            <person name="Tian Z."/>
        </authorList>
    </citation>
    <scope>NUCLEOTIDE SEQUENCE [LARGE SCALE GENOMIC DNA]</scope>
    <source>
        <strain evidence="4 5">JCM 15130</strain>
    </source>
</reference>
<dbReference type="GO" id="GO:0016757">
    <property type="term" value="F:glycosyltransferase activity"/>
    <property type="evidence" value="ECO:0007669"/>
    <property type="project" value="UniProtKB-KW"/>
</dbReference>
<keyword evidence="5" id="KW-1185">Reference proteome</keyword>
<comment type="caution">
    <text evidence="4">The sequence shown here is derived from an EMBL/GenBank/DDBJ whole genome shotgun (WGS) entry which is preliminary data.</text>
</comment>
<accession>A0A7J9USQ1</accession>
<dbReference type="InterPro" id="IPR028098">
    <property type="entry name" value="Glyco_trans_4-like_N"/>
</dbReference>
<gene>
    <name evidence="4" type="ORF">GB882_03125</name>
</gene>
<dbReference type="Gene3D" id="3.40.50.2000">
    <property type="entry name" value="Glycogen Phosphorylase B"/>
    <property type="match status" value="2"/>
</dbReference>
<dbReference type="SUPFAM" id="SSF53756">
    <property type="entry name" value="UDP-Glycosyltransferase/glycogen phosphorylase"/>
    <property type="match status" value="1"/>
</dbReference>
<sequence length="329" mass="36089">MTEPAVLHFNDCANVGANLVRAAQARGWGWEYMSPERVRPSVSPERLQGLGRARYAPYLVRRRRALQRADVVHVHYATSARLLRERFMPPRPYFLHLHGTDIRTQWLDLAYHEEIRRAAGEAVGVFYTTPDNREHAEQARADAEYMPVFVNFDELPAWQPSERPRVVFVSRWEEVKGLADQLALAEQLAHALGPAVELVGLDWGPGAPAASAAGVRLVPRLPHREYLSLLASAHLAIGQATAILSVSELEAMAIGVPLAAPGAHHPGPEGTKVPILTGSVDDTVDQAVGALSDPLAASRSLAGGPWVREHHDAARQVPTLQERYRSAAN</sequence>
<evidence type="ECO:0000313" key="4">
    <source>
        <dbReference type="EMBL" id="MPV87647.1"/>
    </source>
</evidence>
<keyword evidence="2 4" id="KW-0808">Transferase</keyword>
<dbReference type="Pfam" id="PF13579">
    <property type="entry name" value="Glyco_trans_4_4"/>
    <property type="match status" value="1"/>
</dbReference>
<dbReference type="AlphaFoldDB" id="A0A7J9USQ1"/>
<evidence type="ECO:0000256" key="1">
    <source>
        <dbReference type="ARBA" id="ARBA00022676"/>
    </source>
</evidence>
<keyword evidence="1" id="KW-0328">Glycosyltransferase</keyword>
<feature type="domain" description="Glycosyltransferase subfamily 4-like N-terminal" evidence="3">
    <location>
        <begin position="25"/>
        <end position="144"/>
    </location>
</feature>
<proteinExistence type="predicted"/>
<dbReference type="Proteomes" id="UP000429644">
    <property type="component" value="Unassembled WGS sequence"/>
</dbReference>
<protein>
    <submittedName>
        <fullName evidence="4">Glycosyltransferase</fullName>
    </submittedName>
</protein>
<dbReference type="RefSeq" id="WP_152230250.1">
    <property type="nucleotide sequence ID" value="NZ_BAAAOT010000004.1"/>
</dbReference>
<dbReference type="OrthoDB" id="3676510at2"/>
<organism evidence="4 5">
    <name type="scientific">Georgenia ruanii</name>
    <dbReference type="NCBI Taxonomy" id="348442"/>
    <lineage>
        <taxon>Bacteria</taxon>
        <taxon>Bacillati</taxon>
        <taxon>Actinomycetota</taxon>
        <taxon>Actinomycetes</taxon>
        <taxon>Micrococcales</taxon>
        <taxon>Bogoriellaceae</taxon>
        <taxon>Georgenia</taxon>
    </lineage>
</organism>